<dbReference type="PANTHER" id="PTHR43048:SF3">
    <property type="entry name" value="METHYLMALONYL-COA EPIMERASE, MITOCHONDRIAL"/>
    <property type="match status" value="1"/>
</dbReference>
<feature type="domain" description="VOC" evidence="2">
    <location>
        <begin position="4"/>
        <end position="122"/>
    </location>
</feature>
<evidence type="ECO:0000313" key="4">
    <source>
        <dbReference type="EMBL" id="PVY32013.1"/>
    </source>
</evidence>
<evidence type="ECO:0000256" key="1">
    <source>
        <dbReference type="ARBA" id="ARBA00022723"/>
    </source>
</evidence>
<reference evidence="4 5" key="1">
    <citation type="submission" date="2018-04" db="EMBL/GenBank/DDBJ databases">
        <title>Genomic Encyclopedia of Type Strains, Phase IV (KMG-IV): sequencing the most valuable type-strain genomes for metagenomic binning, comparative biology and taxonomic classification.</title>
        <authorList>
            <person name="Goeker M."/>
        </authorList>
    </citation>
    <scope>NUCLEOTIDE SEQUENCE [LARGE SCALE GENOMIC DNA]</scope>
    <source>
        <strain evidence="4 5">DSM 14823</strain>
    </source>
</reference>
<comment type="caution">
    <text evidence="4">The sequence shown here is derived from an EMBL/GenBank/DDBJ whole genome shotgun (WGS) entry which is preliminary data.</text>
</comment>
<dbReference type="Pfam" id="PF00903">
    <property type="entry name" value="Glyoxalase"/>
    <property type="match status" value="1"/>
</dbReference>
<dbReference type="InterPro" id="IPR029068">
    <property type="entry name" value="Glyas_Bleomycin-R_OHBP_Dase"/>
</dbReference>
<dbReference type="Gene3D" id="3.10.180.10">
    <property type="entry name" value="2,3-Dihydroxybiphenyl 1,2-Dioxygenase, domain 1"/>
    <property type="match status" value="1"/>
</dbReference>
<dbReference type="EMBL" id="JABAEW010000019">
    <property type="protein sequence ID" value="NMD87158.1"/>
    <property type="molecule type" value="Genomic_DNA"/>
</dbReference>
<organism evidence="4 5">
    <name type="scientific">Victivallis vadensis</name>
    <dbReference type="NCBI Taxonomy" id="172901"/>
    <lineage>
        <taxon>Bacteria</taxon>
        <taxon>Pseudomonadati</taxon>
        <taxon>Lentisphaerota</taxon>
        <taxon>Lentisphaeria</taxon>
        <taxon>Victivallales</taxon>
        <taxon>Victivallaceae</taxon>
        <taxon>Victivallis</taxon>
    </lineage>
</organism>
<dbReference type="PROSITE" id="PS51819">
    <property type="entry name" value="VOC"/>
    <property type="match status" value="1"/>
</dbReference>
<gene>
    <name evidence="4" type="ORF">C8D82_15810</name>
    <name evidence="3" type="ORF">HF882_11235</name>
</gene>
<name>A0A2U1AB81_9BACT</name>
<dbReference type="GeneID" id="78297300"/>
<evidence type="ECO:0000259" key="2">
    <source>
        <dbReference type="PROSITE" id="PS51819"/>
    </source>
</evidence>
<accession>A0A2U1AB81</accession>
<dbReference type="InterPro" id="IPR037523">
    <property type="entry name" value="VOC_core"/>
</dbReference>
<keyword evidence="5" id="KW-1185">Reference proteome</keyword>
<proteinExistence type="predicted"/>
<dbReference type="InterPro" id="IPR051785">
    <property type="entry name" value="MMCE/EMCE_epimerase"/>
</dbReference>
<dbReference type="SUPFAM" id="SSF54593">
    <property type="entry name" value="Glyoxalase/Bleomycin resistance protein/Dihydroxybiphenyl dioxygenase"/>
    <property type="match status" value="1"/>
</dbReference>
<dbReference type="GO" id="GO:0046872">
    <property type="term" value="F:metal ion binding"/>
    <property type="evidence" value="ECO:0007669"/>
    <property type="project" value="UniProtKB-KW"/>
</dbReference>
<evidence type="ECO:0000313" key="5">
    <source>
        <dbReference type="Proteomes" id="UP000245959"/>
    </source>
</evidence>
<evidence type="ECO:0000313" key="6">
    <source>
        <dbReference type="Proteomes" id="UP000576225"/>
    </source>
</evidence>
<dbReference type="CDD" id="cd06587">
    <property type="entry name" value="VOC"/>
    <property type="match status" value="1"/>
</dbReference>
<dbReference type="GO" id="GO:0004493">
    <property type="term" value="F:methylmalonyl-CoA epimerase activity"/>
    <property type="evidence" value="ECO:0007669"/>
    <property type="project" value="TreeGrafter"/>
</dbReference>
<sequence length="137" mass="15139">MVTGIAHICIRTRDLAAARRFYCEGLGCKPGFEFLRDGQLVGFYLKLGGQNFLEFFKADGQQPPAENCSFGHLCLEVDSIEETAETLKAVGAEVTARTMGKDHSYQAWTTDPDGIRIELHEYTARSCQRTGAACILD</sequence>
<dbReference type="GO" id="GO:0046491">
    <property type="term" value="P:L-methylmalonyl-CoA metabolic process"/>
    <property type="evidence" value="ECO:0007669"/>
    <property type="project" value="TreeGrafter"/>
</dbReference>
<dbReference type="AlphaFoldDB" id="A0A2U1AB81"/>
<evidence type="ECO:0000313" key="3">
    <source>
        <dbReference type="EMBL" id="NMD87158.1"/>
    </source>
</evidence>
<dbReference type="Proteomes" id="UP000576225">
    <property type="component" value="Unassembled WGS sequence"/>
</dbReference>
<dbReference type="PANTHER" id="PTHR43048">
    <property type="entry name" value="METHYLMALONYL-COA EPIMERASE"/>
    <property type="match status" value="1"/>
</dbReference>
<protein>
    <submittedName>
        <fullName evidence="4">Glyoxylase I family protein</fullName>
    </submittedName>
    <submittedName>
        <fullName evidence="3">VOC family protein</fullName>
    </submittedName>
</protein>
<keyword evidence="1" id="KW-0479">Metal-binding</keyword>
<dbReference type="EMBL" id="QEKH01000058">
    <property type="protein sequence ID" value="PVY32013.1"/>
    <property type="molecule type" value="Genomic_DNA"/>
</dbReference>
<dbReference type="RefSeq" id="WP_165833225.1">
    <property type="nucleotide sequence ID" value="NZ_CAJKCJ010000069.1"/>
</dbReference>
<reference evidence="3 6" key="2">
    <citation type="submission" date="2020-04" db="EMBL/GenBank/DDBJ databases">
        <authorList>
            <person name="Hitch T.C.A."/>
            <person name="Wylensek D."/>
            <person name="Clavel T."/>
        </authorList>
    </citation>
    <scope>NUCLEOTIDE SEQUENCE [LARGE SCALE GENOMIC DNA]</scope>
    <source>
        <strain evidence="3 6">COR2-253-APC-1A</strain>
    </source>
</reference>
<dbReference type="Proteomes" id="UP000245959">
    <property type="component" value="Unassembled WGS sequence"/>
</dbReference>
<dbReference type="InterPro" id="IPR004360">
    <property type="entry name" value="Glyas_Fos-R_dOase_dom"/>
</dbReference>